<evidence type="ECO:0000313" key="3">
    <source>
        <dbReference type="Proteomes" id="UP001316803"/>
    </source>
</evidence>
<sequence>MSSSQDLGFQPTPPTLAEQLFCLLQLRSTETLLNRSIAPKIQKLFAHPEDHRSAALARIDTLHKRIEKSVVEPTESILSSEYRAKLSSTEGLEADQLGKAILRTAEEYLVELAVLEGSLGGGAGRRGRRTASRDSGYGSREGSLSERFASVSEMSEERKSRLGSSSYRVRLAEGWRMMKESLSF</sequence>
<dbReference type="Proteomes" id="UP001316803">
    <property type="component" value="Unassembled WGS sequence"/>
</dbReference>
<dbReference type="AlphaFoldDB" id="A0AAN8F3M2"/>
<protein>
    <submittedName>
        <fullName evidence="2">Uncharacterized protein</fullName>
    </submittedName>
</protein>
<accession>A0AAN8F3M2</accession>
<evidence type="ECO:0000256" key="1">
    <source>
        <dbReference type="SAM" id="MobiDB-lite"/>
    </source>
</evidence>
<feature type="region of interest" description="Disordered" evidence="1">
    <location>
        <begin position="120"/>
        <end position="150"/>
    </location>
</feature>
<comment type="caution">
    <text evidence="2">The sequence shown here is derived from an EMBL/GenBank/DDBJ whole genome shotgun (WGS) entry which is preliminary data.</text>
</comment>
<evidence type="ECO:0000313" key="2">
    <source>
        <dbReference type="EMBL" id="KAK5950576.1"/>
    </source>
</evidence>
<gene>
    <name evidence="2" type="ORF">OHC33_008519</name>
</gene>
<organism evidence="2 3">
    <name type="scientific">Knufia fluminis</name>
    <dbReference type="NCBI Taxonomy" id="191047"/>
    <lineage>
        <taxon>Eukaryota</taxon>
        <taxon>Fungi</taxon>
        <taxon>Dikarya</taxon>
        <taxon>Ascomycota</taxon>
        <taxon>Pezizomycotina</taxon>
        <taxon>Eurotiomycetes</taxon>
        <taxon>Chaetothyriomycetidae</taxon>
        <taxon>Chaetothyriales</taxon>
        <taxon>Trichomeriaceae</taxon>
        <taxon>Knufia</taxon>
    </lineage>
</organism>
<proteinExistence type="predicted"/>
<dbReference type="EMBL" id="JAKLMC020000026">
    <property type="protein sequence ID" value="KAK5950576.1"/>
    <property type="molecule type" value="Genomic_DNA"/>
</dbReference>
<reference evidence="2 3" key="1">
    <citation type="submission" date="2022-12" db="EMBL/GenBank/DDBJ databases">
        <title>Genomic features and morphological characterization of a novel Knufia sp. strain isolated from spacecraft assembly facility.</title>
        <authorList>
            <person name="Teixeira M."/>
            <person name="Chander A.M."/>
            <person name="Stajich J.E."/>
            <person name="Venkateswaran K."/>
        </authorList>
    </citation>
    <scope>NUCLEOTIDE SEQUENCE [LARGE SCALE GENOMIC DNA]</scope>
    <source>
        <strain evidence="2 3">FJI-L2-BK-P2</strain>
    </source>
</reference>
<keyword evidence="3" id="KW-1185">Reference proteome</keyword>
<name>A0AAN8F3M2_9EURO</name>